<name>A0ABD6C075_9EURY</name>
<organism evidence="2 3">
    <name type="scientific">Halorubrum laminariae</name>
    <dbReference type="NCBI Taxonomy" id="1433523"/>
    <lineage>
        <taxon>Archaea</taxon>
        <taxon>Methanobacteriati</taxon>
        <taxon>Methanobacteriota</taxon>
        <taxon>Stenosarchaea group</taxon>
        <taxon>Halobacteria</taxon>
        <taxon>Halobacteriales</taxon>
        <taxon>Haloferacaceae</taxon>
        <taxon>Halorubrum</taxon>
    </lineage>
</organism>
<comment type="caution">
    <text evidence="2">The sequence shown here is derived from an EMBL/GenBank/DDBJ whole genome shotgun (WGS) entry which is preliminary data.</text>
</comment>
<accession>A0ABD6C075</accession>
<evidence type="ECO:0000256" key="1">
    <source>
        <dbReference type="SAM" id="MobiDB-lite"/>
    </source>
</evidence>
<keyword evidence="3" id="KW-1185">Reference proteome</keyword>
<feature type="region of interest" description="Disordered" evidence="1">
    <location>
        <begin position="1"/>
        <end position="26"/>
    </location>
</feature>
<reference evidence="2 3" key="1">
    <citation type="journal article" date="2019" name="Int. J. Syst. Evol. Microbiol.">
        <title>The Global Catalogue of Microorganisms (GCM) 10K type strain sequencing project: providing services to taxonomists for standard genome sequencing and annotation.</title>
        <authorList>
            <consortium name="The Broad Institute Genomics Platform"/>
            <consortium name="The Broad Institute Genome Sequencing Center for Infectious Disease"/>
            <person name="Wu L."/>
            <person name="Ma J."/>
        </authorList>
    </citation>
    <scope>NUCLEOTIDE SEQUENCE [LARGE SCALE GENOMIC DNA]</scope>
    <source>
        <strain evidence="2 3">CGMCC 1.12689</strain>
    </source>
</reference>
<gene>
    <name evidence="2" type="ORF">ACFR9T_04575</name>
</gene>
<proteinExistence type="predicted"/>
<evidence type="ECO:0000313" key="2">
    <source>
        <dbReference type="EMBL" id="MFD1569863.1"/>
    </source>
</evidence>
<evidence type="ECO:0000313" key="3">
    <source>
        <dbReference type="Proteomes" id="UP001597185"/>
    </source>
</evidence>
<protein>
    <submittedName>
        <fullName evidence="2">Uncharacterized protein</fullName>
    </submittedName>
</protein>
<dbReference type="AlphaFoldDB" id="A0ABD6C075"/>
<sequence length="45" mass="4512">MTDVDAERDGAPARGTEPVPAASMDVAPELFPATIVRNDAGGGDA</sequence>
<feature type="compositionally biased region" description="Basic and acidic residues" evidence="1">
    <location>
        <begin position="1"/>
        <end position="11"/>
    </location>
</feature>
<dbReference type="EMBL" id="JBHUDB010000001">
    <property type="protein sequence ID" value="MFD1569863.1"/>
    <property type="molecule type" value="Genomic_DNA"/>
</dbReference>
<dbReference type="RefSeq" id="WP_256416550.1">
    <property type="nucleotide sequence ID" value="NZ_JANHDL010000001.1"/>
</dbReference>
<dbReference type="Proteomes" id="UP001597185">
    <property type="component" value="Unassembled WGS sequence"/>
</dbReference>